<dbReference type="Pfam" id="PF13298">
    <property type="entry name" value="LigD_N"/>
    <property type="match status" value="1"/>
</dbReference>
<dbReference type="SUPFAM" id="SSF50249">
    <property type="entry name" value="Nucleic acid-binding proteins"/>
    <property type="match status" value="1"/>
</dbReference>
<dbReference type="EC" id="6.5.1.1" evidence="2"/>
<dbReference type="Pfam" id="PF01068">
    <property type="entry name" value="DNA_ligase_A_M"/>
    <property type="match status" value="1"/>
</dbReference>
<evidence type="ECO:0000256" key="2">
    <source>
        <dbReference type="ARBA" id="ARBA00012727"/>
    </source>
</evidence>
<dbReference type="InterPro" id="IPR014145">
    <property type="entry name" value="LigD_pol_dom"/>
</dbReference>
<evidence type="ECO:0000256" key="21">
    <source>
        <dbReference type="SAM" id="MobiDB-lite"/>
    </source>
</evidence>
<evidence type="ECO:0000256" key="13">
    <source>
        <dbReference type="ARBA" id="ARBA00022932"/>
    </source>
</evidence>
<dbReference type="Proteomes" id="UP001500791">
    <property type="component" value="Unassembled WGS sequence"/>
</dbReference>
<dbReference type="EMBL" id="BAAAEJ010000009">
    <property type="protein sequence ID" value="GAA0397791.1"/>
    <property type="molecule type" value="Genomic_DNA"/>
</dbReference>
<dbReference type="InterPro" id="IPR014146">
    <property type="entry name" value="LigD_ligase_dom"/>
</dbReference>
<evidence type="ECO:0000256" key="1">
    <source>
        <dbReference type="ARBA" id="ARBA00001936"/>
    </source>
</evidence>
<dbReference type="NCBIfam" id="TIGR02777">
    <property type="entry name" value="LigD_PE_dom"/>
    <property type="match status" value="1"/>
</dbReference>
<sequence>MPNPRLDTYRQMRDFTRTEEPFGIGAEIAASDHLRFVIHKHDASRLHFDLRLEWNGTFLSWAVPKGPSLDPADKRLAMAVEDHPLDYGDFEGPIPKDLYGGGTVMIWDRGLWIPEHGFEDVDKNLQKGELKFVMEGHRMHGSWVLVRLKPKAGEKGKPWMLIKHKDSAAKTGNKGGPSDRDKSIASIRTMKQIAANASGEIAPYMTLPRRSAKLEKSVPTLPRPNAKNSQPPDIPDFIEPQLAANISTPPAGNMWAHEIKFDGYRLQLRIDGEQKTLRTRKGLDWTKRFPSIVADAKGLQDGLYDGEAVALDDEGKPSFALLQAVMGGESDAPLIYYAFDLLHDGQQDIRSLPLADRKAKLEKRLAKAKGAIRYVEHFQTTGNALLQSACRLDLEGIISKHLNSPYRSGRSDDWVKSKCRQGQEVVIAGWATTGKNFRSLIAGVYREGRLEHVGRIGTGFSRKTVEQLMPELKAIETAKSPFPDSPKSIAGVHWVKPVLVAEIAFEGFTGSGSIRQASFKALREDKAPKEVALDNPQDTSKPSIGAEAPLRGVRLSSPDKVLWPATKDRLAITKRDLAEYYERVGEKMLEHIRGRPCSIIRMPDGIEGKSFFQRHPVKGQSPLIEAVEIKGDPKPYIRIDTVEGLIAAAQFAAVEIHPWNCVPYQHDKAERLIFDLDPAPDVGFEEVILAAKEVRARLKELGLESHCKTTGGKGLHVTTYVEHLDMDWTEAKGFAREFARVMAVNAPDRYLISMSKEARKGRIFIDYLRNDRKATAVAPYSPRGRPGAPVSMPLSWSQVRNGLDPCRYRIEPIR</sequence>
<gene>
    <name evidence="23" type="primary">ligD</name>
    <name evidence="23" type="ORF">GCM10009093_25530</name>
</gene>
<evidence type="ECO:0000256" key="3">
    <source>
        <dbReference type="ARBA" id="ARBA00022598"/>
    </source>
</evidence>
<dbReference type="PANTHER" id="PTHR42705:SF2">
    <property type="entry name" value="BIFUNCTIONAL NON-HOMOLOGOUS END JOINING PROTEIN LIGD"/>
    <property type="match status" value="1"/>
</dbReference>
<dbReference type="NCBIfam" id="TIGR02776">
    <property type="entry name" value="NHEJ_ligase_prk"/>
    <property type="match status" value="1"/>
</dbReference>
<keyword evidence="11" id="KW-0269">Exonuclease</keyword>
<dbReference type="InterPro" id="IPR014144">
    <property type="entry name" value="LigD_PE_domain"/>
</dbReference>
<keyword evidence="24" id="KW-1185">Reference proteome</keyword>
<evidence type="ECO:0000259" key="22">
    <source>
        <dbReference type="PROSITE" id="PS50160"/>
    </source>
</evidence>
<dbReference type="Gene3D" id="3.90.920.10">
    <property type="entry name" value="DNA primase, PRIM domain"/>
    <property type="match status" value="1"/>
</dbReference>
<dbReference type="CDD" id="cd07906">
    <property type="entry name" value="Adenylation_DNA_ligase_LigD_LigC"/>
    <property type="match status" value="1"/>
</dbReference>
<keyword evidence="18" id="KW-0511">Multifunctional enzyme</keyword>
<keyword evidence="6" id="KW-0540">Nuclease</keyword>
<dbReference type="NCBIfam" id="NF004628">
    <property type="entry name" value="PRK05972.1"/>
    <property type="match status" value="1"/>
</dbReference>
<keyword evidence="5" id="KW-0548">Nucleotidyltransferase</keyword>
<keyword evidence="9" id="KW-0227">DNA damage</keyword>
<keyword evidence="3 23" id="KW-0436">Ligase</keyword>
<evidence type="ECO:0000256" key="12">
    <source>
        <dbReference type="ARBA" id="ARBA00022840"/>
    </source>
</evidence>
<keyword evidence="14" id="KW-0238">DNA-binding</keyword>
<keyword evidence="17" id="KW-0464">Manganese</keyword>
<evidence type="ECO:0000256" key="4">
    <source>
        <dbReference type="ARBA" id="ARBA00022679"/>
    </source>
</evidence>
<dbReference type="Pfam" id="PF04679">
    <property type="entry name" value="DNA_ligase_A_C"/>
    <property type="match status" value="1"/>
</dbReference>
<dbReference type="PANTHER" id="PTHR42705">
    <property type="entry name" value="BIFUNCTIONAL NON-HOMOLOGOUS END JOINING PROTEIN LIGD"/>
    <property type="match status" value="1"/>
</dbReference>
<evidence type="ECO:0000313" key="24">
    <source>
        <dbReference type="Proteomes" id="UP001500791"/>
    </source>
</evidence>
<keyword evidence="15" id="KW-0233">DNA recombination</keyword>
<evidence type="ECO:0000256" key="11">
    <source>
        <dbReference type="ARBA" id="ARBA00022839"/>
    </source>
</evidence>
<dbReference type="SUPFAM" id="SSF56091">
    <property type="entry name" value="DNA ligase/mRNA capping enzyme, catalytic domain"/>
    <property type="match status" value="1"/>
</dbReference>
<feature type="domain" description="ATP-dependent DNA ligase family profile" evidence="22">
    <location>
        <begin position="327"/>
        <end position="457"/>
    </location>
</feature>
<name>A0ABN0YJN0_9CAUL</name>
<comment type="catalytic activity">
    <reaction evidence="20">
        <text>ATP + (deoxyribonucleotide)n-3'-hydroxyl + 5'-phospho-(deoxyribonucleotide)m = (deoxyribonucleotide)n+m + AMP + diphosphate.</text>
        <dbReference type="EC" id="6.5.1.1"/>
    </reaction>
</comment>
<evidence type="ECO:0000256" key="6">
    <source>
        <dbReference type="ARBA" id="ARBA00022722"/>
    </source>
</evidence>
<evidence type="ECO:0000256" key="16">
    <source>
        <dbReference type="ARBA" id="ARBA00023204"/>
    </source>
</evidence>
<evidence type="ECO:0000256" key="14">
    <source>
        <dbReference type="ARBA" id="ARBA00023125"/>
    </source>
</evidence>
<keyword evidence="4" id="KW-0808">Transferase</keyword>
<dbReference type="InterPro" id="IPR014143">
    <property type="entry name" value="NHEJ_ligase_prk"/>
</dbReference>
<evidence type="ECO:0000256" key="9">
    <source>
        <dbReference type="ARBA" id="ARBA00022763"/>
    </source>
</evidence>
<comment type="caution">
    <text evidence="23">The sequence shown here is derived from an EMBL/GenBank/DDBJ whole genome shotgun (WGS) entry which is preliminary data.</text>
</comment>
<keyword evidence="7" id="KW-0479">Metal-binding</keyword>
<dbReference type="Gene3D" id="3.30.1490.70">
    <property type="match status" value="1"/>
</dbReference>
<feature type="region of interest" description="Disordered" evidence="21">
    <location>
        <begin position="528"/>
        <end position="550"/>
    </location>
</feature>
<dbReference type="CDD" id="cd07971">
    <property type="entry name" value="OBF_DNA_ligase_LigD"/>
    <property type="match status" value="1"/>
</dbReference>
<organism evidence="23 24">
    <name type="scientific">Brevundimonas terrae</name>
    <dbReference type="NCBI Taxonomy" id="363631"/>
    <lineage>
        <taxon>Bacteria</taxon>
        <taxon>Pseudomonadati</taxon>
        <taxon>Pseudomonadota</taxon>
        <taxon>Alphaproteobacteria</taxon>
        <taxon>Caulobacterales</taxon>
        <taxon>Caulobacteraceae</taxon>
        <taxon>Brevundimonas</taxon>
    </lineage>
</organism>
<comment type="cofactor">
    <cofactor evidence="1">
        <name>Mn(2+)</name>
        <dbReference type="ChEBI" id="CHEBI:29035"/>
    </cofactor>
</comment>
<proteinExistence type="predicted"/>
<dbReference type="PROSITE" id="PS50160">
    <property type="entry name" value="DNA_LIGASE_A3"/>
    <property type="match status" value="1"/>
</dbReference>
<dbReference type="InterPro" id="IPR012340">
    <property type="entry name" value="NA-bd_OB-fold"/>
</dbReference>
<keyword evidence="10" id="KW-0378">Hydrolase</keyword>
<keyword evidence="13" id="KW-0239">DNA-directed DNA polymerase</keyword>
<keyword evidence="12" id="KW-0067">ATP-binding</keyword>
<dbReference type="Gene3D" id="3.30.470.30">
    <property type="entry name" value="DNA ligase/mRNA capping enzyme"/>
    <property type="match status" value="1"/>
</dbReference>
<accession>A0ABN0YJN0</accession>
<evidence type="ECO:0000256" key="20">
    <source>
        <dbReference type="ARBA" id="ARBA00034003"/>
    </source>
</evidence>
<dbReference type="InterPro" id="IPR052171">
    <property type="entry name" value="NHEJ_LigD"/>
</dbReference>
<dbReference type="InterPro" id="IPR012309">
    <property type="entry name" value="DNA_ligase_ATP-dep_C"/>
</dbReference>
<evidence type="ECO:0000256" key="8">
    <source>
        <dbReference type="ARBA" id="ARBA00022741"/>
    </source>
</evidence>
<keyword evidence="8" id="KW-0547">Nucleotide-binding</keyword>
<dbReference type="Pfam" id="PF21686">
    <property type="entry name" value="LigD_Prim-Pol"/>
    <property type="match status" value="1"/>
</dbReference>
<keyword evidence="16" id="KW-0234">DNA repair</keyword>
<evidence type="ECO:0000256" key="15">
    <source>
        <dbReference type="ARBA" id="ARBA00023172"/>
    </source>
</evidence>
<dbReference type="GO" id="GO:0016874">
    <property type="term" value="F:ligase activity"/>
    <property type="evidence" value="ECO:0007669"/>
    <property type="project" value="UniProtKB-KW"/>
</dbReference>
<evidence type="ECO:0000256" key="5">
    <source>
        <dbReference type="ARBA" id="ARBA00022695"/>
    </source>
</evidence>
<dbReference type="RefSeq" id="WP_167178287.1">
    <property type="nucleotide sequence ID" value="NZ_BAAAEJ010000009.1"/>
</dbReference>
<evidence type="ECO:0000313" key="23">
    <source>
        <dbReference type="EMBL" id="GAA0397791.1"/>
    </source>
</evidence>
<evidence type="ECO:0000256" key="7">
    <source>
        <dbReference type="ARBA" id="ARBA00022723"/>
    </source>
</evidence>
<dbReference type="NCBIfam" id="TIGR02779">
    <property type="entry name" value="NHEJ_ligase_lig"/>
    <property type="match status" value="1"/>
</dbReference>
<protein>
    <recommendedName>
        <fullName evidence="2">DNA ligase (ATP)</fullName>
        <ecNumber evidence="2">6.5.1.1</ecNumber>
    </recommendedName>
    <alternativeName>
        <fullName evidence="19">NHEJ DNA polymerase</fullName>
    </alternativeName>
</protein>
<evidence type="ECO:0000256" key="17">
    <source>
        <dbReference type="ARBA" id="ARBA00023211"/>
    </source>
</evidence>
<dbReference type="NCBIfam" id="TIGR02778">
    <property type="entry name" value="ligD_pol"/>
    <property type="match status" value="1"/>
</dbReference>
<evidence type="ECO:0000256" key="10">
    <source>
        <dbReference type="ARBA" id="ARBA00022801"/>
    </source>
</evidence>
<dbReference type="Gene3D" id="2.40.50.140">
    <property type="entry name" value="Nucleic acid-binding proteins"/>
    <property type="match status" value="1"/>
</dbReference>
<reference evidence="23 24" key="1">
    <citation type="journal article" date="2019" name="Int. J. Syst. Evol. Microbiol.">
        <title>The Global Catalogue of Microorganisms (GCM) 10K type strain sequencing project: providing services to taxonomists for standard genome sequencing and annotation.</title>
        <authorList>
            <consortium name="The Broad Institute Genomics Platform"/>
            <consortium name="The Broad Institute Genome Sequencing Center for Infectious Disease"/>
            <person name="Wu L."/>
            <person name="Ma J."/>
        </authorList>
    </citation>
    <scope>NUCLEOTIDE SEQUENCE [LARGE SCALE GENOMIC DNA]</scope>
    <source>
        <strain evidence="23 24">JCM 13476</strain>
    </source>
</reference>
<dbReference type="InterPro" id="IPR012310">
    <property type="entry name" value="DNA_ligase_ATP-dep_cent"/>
</dbReference>
<evidence type="ECO:0000256" key="19">
    <source>
        <dbReference type="ARBA" id="ARBA00029943"/>
    </source>
</evidence>
<evidence type="ECO:0000256" key="18">
    <source>
        <dbReference type="ARBA" id="ARBA00023268"/>
    </source>
</evidence>